<organism evidence="1 2">
    <name type="scientific">Lysobacter arseniciresistens ZS79</name>
    <dbReference type="NCBI Taxonomy" id="913325"/>
    <lineage>
        <taxon>Bacteria</taxon>
        <taxon>Pseudomonadati</taxon>
        <taxon>Pseudomonadota</taxon>
        <taxon>Gammaproteobacteria</taxon>
        <taxon>Lysobacterales</taxon>
        <taxon>Lysobacteraceae</taxon>
        <taxon>Novilysobacter</taxon>
    </lineage>
</organism>
<gene>
    <name evidence="1" type="ORF">N799_08665</name>
</gene>
<protein>
    <submittedName>
        <fullName evidence="1">Uncharacterized protein</fullName>
    </submittedName>
</protein>
<evidence type="ECO:0000313" key="1">
    <source>
        <dbReference type="EMBL" id="KGM54812.1"/>
    </source>
</evidence>
<proteinExistence type="predicted"/>
<reference evidence="1 2" key="1">
    <citation type="journal article" date="2015" name="Stand. Genomic Sci.">
        <title>Genomic information of the arsenic-resistant bacterium Lysobacter arseniciresistens type strain ZS79(T) and comparison of Lysobacter draft genomes.</title>
        <authorList>
            <person name="Liu L."/>
            <person name="Zhang S."/>
            <person name="Luo M."/>
            <person name="Wang G."/>
        </authorList>
    </citation>
    <scope>NUCLEOTIDE SEQUENCE [LARGE SCALE GENOMIC DNA]</scope>
    <source>
        <strain evidence="1 2">ZS79</strain>
    </source>
</reference>
<name>A0A0A0F093_9GAMM</name>
<accession>A0A0A0F093</accession>
<dbReference type="EMBL" id="AVPT01000023">
    <property type="protein sequence ID" value="KGM54812.1"/>
    <property type="molecule type" value="Genomic_DNA"/>
</dbReference>
<sequence>MLVALAATQWGAMPGEVLVLGLALGAVAGRFVSKPQAAKPAPVLMLPAPRVAKPPRDNYYSPTHCVFGKRQGVEL</sequence>
<evidence type="ECO:0000313" key="2">
    <source>
        <dbReference type="Proteomes" id="UP000029989"/>
    </source>
</evidence>
<keyword evidence="2" id="KW-1185">Reference proteome</keyword>
<dbReference type="Proteomes" id="UP000029989">
    <property type="component" value="Unassembled WGS sequence"/>
</dbReference>
<dbReference type="AlphaFoldDB" id="A0A0A0F093"/>
<comment type="caution">
    <text evidence="1">The sequence shown here is derived from an EMBL/GenBank/DDBJ whole genome shotgun (WGS) entry which is preliminary data.</text>
</comment>